<evidence type="ECO:0000259" key="7">
    <source>
        <dbReference type="Pfam" id="PF02747"/>
    </source>
</evidence>
<dbReference type="GO" id="GO:0003677">
    <property type="term" value="F:DNA binding"/>
    <property type="evidence" value="ECO:0007669"/>
    <property type="project" value="UniProtKB-KW"/>
</dbReference>
<feature type="domain" description="Proliferating cell nuclear antigen PCNA C-terminal" evidence="7">
    <location>
        <begin position="251"/>
        <end position="291"/>
    </location>
</feature>
<dbReference type="NCBIfam" id="TIGR00590">
    <property type="entry name" value="pcna"/>
    <property type="match status" value="1"/>
</dbReference>
<dbReference type="InterPro" id="IPR022649">
    <property type="entry name" value="Pr_cel_nuc_antig_C"/>
</dbReference>
<evidence type="ECO:0000256" key="4">
    <source>
        <dbReference type="RuleBase" id="RU003671"/>
    </source>
</evidence>
<dbReference type="CDD" id="cd00577">
    <property type="entry name" value="PCNA"/>
    <property type="match status" value="1"/>
</dbReference>
<evidence type="ECO:0000259" key="6">
    <source>
        <dbReference type="Pfam" id="PF00705"/>
    </source>
</evidence>
<dbReference type="GO" id="GO:0006275">
    <property type="term" value="P:regulation of DNA replication"/>
    <property type="evidence" value="ECO:0007669"/>
    <property type="project" value="InterPro"/>
</dbReference>
<dbReference type="InterPro" id="IPR022648">
    <property type="entry name" value="Pr_cel_nuc_antig_N"/>
</dbReference>
<dbReference type="GO" id="GO:0043626">
    <property type="term" value="C:PCNA complex"/>
    <property type="evidence" value="ECO:0007669"/>
    <property type="project" value="TreeGrafter"/>
</dbReference>
<accession>A0AAW1SGK8</accession>
<reference evidence="8 9" key="1">
    <citation type="journal article" date="2024" name="Nat. Commun.">
        <title>Phylogenomics reveals the evolutionary origins of lichenization in chlorophyte algae.</title>
        <authorList>
            <person name="Puginier C."/>
            <person name="Libourel C."/>
            <person name="Otte J."/>
            <person name="Skaloud P."/>
            <person name="Haon M."/>
            <person name="Grisel S."/>
            <person name="Petersen M."/>
            <person name="Berrin J.G."/>
            <person name="Delaux P.M."/>
            <person name="Dal Grande F."/>
            <person name="Keller J."/>
        </authorList>
    </citation>
    <scope>NUCLEOTIDE SEQUENCE [LARGE SCALE GENOMIC DNA]</scope>
    <source>
        <strain evidence="8 9">SAG 2145</strain>
    </source>
</reference>
<dbReference type="GO" id="GO:0019985">
    <property type="term" value="P:translesion synthesis"/>
    <property type="evidence" value="ECO:0007669"/>
    <property type="project" value="TreeGrafter"/>
</dbReference>
<keyword evidence="3" id="KW-0539">Nucleus</keyword>
<dbReference type="Gene3D" id="3.70.10.10">
    <property type="match status" value="1"/>
</dbReference>
<feature type="region of interest" description="Disordered" evidence="5">
    <location>
        <begin position="330"/>
        <end position="395"/>
    </location>
</feature>
<sequence>MELETIQGTRLRTLMETWRDNINDCNIVCTPDGIMSTAMDPAHVSLAHFKIFAAGVERYSCDRNYLLGINTSYFHKYIKNIAHHHDLLKLKYDPAKPDVLSIQISSEGSGPREAEMKLLALDEPDDNHIPEQGYNTVLSMVSAELTKIIREMANNADKVWISCSQSSGGARVTFMSDGEAGRLTYTVNHGQDEADLVLDSDINMQVGDALPPAGHGPTAQLSFGVPDGGVGVQDAHVVLEVRGRRGRPDGKFSLRFLWSFVRAAPLSPEVKIYLQQGRPLLVKYEMGSSGRNNLGEAVFALAPQYDDAEVEEDGEEAGYDIGQQAETAAALPPIPEQEPEPRPKAKSKRGQVEKPRKRAKRSVTPPSIEGDGEGGYTEKCDEEMAACDEEPPEWD</sequence>
<dbReference type="Pfam" id="PF02747">
    <property type="entry name" value="PCNA_C"/>
    <property type="match status" value="2"/>
</dbReference>
<feature type="compositionally biased region" description="Basic residues" evidence="5">
    <location>
        <begin position="344"/>
        <end position="361"/>
    </location>
</feature>
<protein>
    <recommendedName>
        <fullName evidence="3">DNA sliding clamp PCNA</fullName>
    </recommendedName>
</protein>
<dbReference type="PANTHER" id="PTHR11352">
    <property type="entry name" value="PROLIFERATING CELL NUCLEAR ANTIGEN"/>
    <property type="match status" value="1"/>
</dbReference>
<dbReference type="GO" id="GO:0006298">
    <property type="term" value="P:mismatch repair"/>
    <property type="evidence" value="ECO:0007669"/>
    <property type="project" value="TreeGrafter"/>
</dbReference>
<evidence type="ECO:0000256" key="2">
    <source>
        <dbReference type="ARBA" id="ARBA00023125"/>
    </source>
</evidence>
<name>A0AAW1SGK8_9CHLO</name>
<comment type="similarity">
    <text evidence="1 4">Belongs to the PCNA family.</text>
</comment>
<proteinExistence type="inferred from homology"/>
<dbReference type="Proteomes" id="UP001438707">
    <property type="component" value="Unassembled WGS sequence"/>
</dbReference>
<keyword evidence="4" id="KW-0235">DNA replication</keyword>
<dbReference type="PANTHER" id="PTHR11352:SF0">
    <property type="entry name" value="PROLIFERATING CELL NUCLEAR ANTIGEN"/>
    <property type="match status" value="1"/>
</dbReference>
<evidence type="ECO:0000256" key="3">
    <source>
        <dbReference type="RuleBase" id="RU000641"/>
    </source>
</evidence>
<dbReference type="PRINTS" id="PR00339">
    <property type="entry name" value="PCNACYCLIN"/>
</dbReference>
<dbReference type="AlphaFoldDB" id="A0AAW1SGK8"/>
<evidence type="ECO:0000256" key="5">
    <source>
        <dbReference type="SAM" id="MobiDB-lite"/>
    </source>
</evidence>
<comment type="caution">
    <text evidence="8">The sequence shown here is derived from an EMBL/GenBank/DDBJ whole genome shotgun (WGS) entry which is preliminary data.</text>
</comment>
<evidence type="ECO:0000256" key="1">
    <source>
        <dbReference type="ARBA" id="ARBA00010462"/>
    </source>
</evidence>
<comment type="function">
    <text evidence="3">This protein is an auxiliary protein of DNA polymerase delta and is involved in the control of eukaryotic DNA replication by increasing the polymerase's processivity during elongation of the leading strand.</text>
</comment>
<feature type="domain" description="Proliferating cell nuclear antigen PCNA C-terminal" evidence="7">
    <location>
        <begin position="129"/>
        <end position="194"/>
    </location>
</feature>
<keyword evidence="9" id="KW-1185">Reference proteome</keyword>
<dbReference type="GO" id="GO:0006272">
    <property type="term" value="P:leading strand elongation"/>
    <property type="evidence" value="ECO:0007669"/>
    <property type="project" value="TreeGrafter"/>
</dbReference>
<evidence type="ECO:0000313" key="9">
    <source>
        <dbReference type="Proteomes" id="UP001438707"/>
    </source>
</evidence>
<dbReference type="InterPro" id="IPR046938">
    <property type="entry name" value="DNA_clamp_sf"/>
</dbReference>
<keyword evidence="2 4" id="KW-0238">DNA-binding</keyword>
<dbReference type="GO" id="GO:0030337">
    <property type="term" value="F:DNA polymerase processivity factor activity"/>
    <property type="evidence" value="ECO:0007669"/>
    <property type="project" value="InterPro"/>
</dbReference>
<feature type="domain" description="Proliferating cell nuclear antigen PCNA N-terminal" evidence="6">
    <location>
        <begin position="2"/>
        <end position="122"/>
    </location>
</feature>
<organism evidence="8 9">
    <name type="scientific">Apatococcus lobatus</name>
    <dbReference type="NCBI Taxonomy" id="904363"/>
    <lineage>
        <taxon>Eukaryota</taxon>
        <taxon>Viridiplantae</taxon>
        <taxon>Chlorophyta</taxon>
        <taxon>core chlorophytes</taxon>
        <taxon>Trebouxiophyceae</taxon>
        <taxon>Chlorellales</taxon>
        <taxon>Chlorellaceae</taxon>
        <taxon>Apatococcus</taxon>
    </lineage>
</organism>
<evidence type="ECO:0000313" key="8">
    <source>
        <dbReference type="EMBL" id="KAK9844751.1"/>
    </source>
</evidence>
<dbReference type="InterPro" id="IPR000730">
    <property type="entry name" value="Pr_cel_nuc_antig"/>
</dbReference>
<gene>
    <name evidence="8" type="ORF">WJX74_006349</name>
</gene>
<dbReference type="EMBL" id="JALJOS010000001">
    <property type="protein sequence ID" value="KAK9844751.1"/>
    <property type="molecule type" value="Genomic_DNA"/>
</dbReference>
<dbReference type="Pfam" id="PF00705">
    <property type="entry name" value="PCNA_N"/>
    <property type="match status" value="1"/>
</dbReference>
<dbReference type="SUPFAM" id="SSF55979">
    <property type="entry name" value="DNA clamp"/>
    <property type="match status" value="2"/>
</dbReference>
<comment type="subcellular location">
    <subcellularLocation>
        <location evidence="3">Nucleus</location>
    </subcellularLocation>
</comment>
<feature type="compositionally biased region" description="Acidic residues" evidence="5">
    <location>
        <begin position="380"/>
        <end position="395"/>
    </location>
</feature>